<evidence type="ECO:0000256" key="5">
    <source>
        <dbReference type="ARBA" id="ARBA00023136"/>
    </source>
</evidence>
<feature type="domain" description="Type II secretion system protein GspF" evidence="7">
    <location>
        <begin position="50"/>
        <end position="173"/>
    </location>
</feature>
<evidence type="ECO:0000256" key="4">
    <source>
        <dbReference type="ARBA" id="ARBA00022989"/>
    </source>
</evidence>
<keyword evidence="3" id="KW-0812">Transmembrane</keyword>
<evidence type="ECO:0000313" key="9">
    <source>
        <dbReference type="Proteomes" id="UP001172687"/>
    </source>
</evidence>
<dbReference type="InterPro" id="IPR018076">
    <property type="entry name" value="T2SS_GspF_dom"/>
</dbReference>
<comment type="caution">
    <text evidence="8">The sequence shown here is derived from an EMBL/GenBank/DDBJ whole genome shotgun (WGS) entry which is preliminary data.</text>
</comment>
<comment type="subcellular location">
    <subcellularLocation>
        <location evidence="1">Cell membrane</location>
        <topology evidence="1">Multi-pass membrane protein</topology>
    </subcellularLocation>
</comment>
<evidence type="ECO:0000259" key="7">
    <source>
        <dbReference type="Pfam" id="PF00482"/>
    </source>
</evidence>
<dbReference type="PANTHER" id="PTHR35007:SF3">
    <property type="entry name" value="POSSIBLE CONSERVED ALANINE RICH MEMBRANE PROTEIN"/>
    <property type="match status" value="1"/>
</dbReference>
<protein>
    <submittedName>
        <fullName evidence="8">Type II secretion system F family protein</fullName>
    </submittedName>
</protein>
<sequence length="191" mass="19573">MTWAALFLAAAALAVPNVSATRMRRQDLQSVRDTRRHPVTDDILAVAASLDVLAACLRSGMPVASAAAAVAESAPAGLAMLLRRAADLVALGADPNRAWANPDGVADRYVDAFLRMARRSASSGTALAQGVEDLAVQLRGEAVDAASARAERASVLMAAPLGVCYLPAFLCVGIVPVVAGLAGEVLQSGLL</sequence>
<feature type="signal peptide" evidence="6">
    <location>
        <begin position="1"/>
        <end position="20"/>
    </location>
</feature>
<evidence type="ECO:0000256" key="2">
    <source>
        <dbReference type="ARBA" id="ARBA00022475"/>
    </source>
</evidence>
<dbReference type="Pfam" id="PF00482">
    <property type="entry name" value="T2SSF"/>
    <property type="match status" value="1"/>
</dbReference>
<evidence type="ECO:0000256" key="1">
    <source>
        <dbReference type="ARBA" id="ARBA00004651"/>
    </source>
</evidence>
<reference evidence="8" key="1">
    <citation type="submission" date="2023-07" db="EMBL/GenBank/DDBJ databases">
        <title>Degradation of tert-butanol by M. austroafricanum TBA100.</title>
        <authorList>
            <person name="Helbich S."/>
            <person name="Vainshtein Y."/>
        </authorList>
    </citation>
    <scope>NUCLEOTIDE SEQUENCE</scope>
    <source>
        <strain evidence="8">TBA100</strain>
    </source>
</reference>
<feature type="chain" id="PRO_5045408754" evidence="6">
    <location>
        <begin position="21"/>
        <end position="191"/>
    </location>
</feature>
<gene>
    <name evidence="8" type="ORF">QYF68_27025</name>
</gene>
<keyword evidence="4" id="KW-1133">Transmembrane helix</keyword>
<dbReference type="PANTHER" id="PTHR35007">
    <property type="entry name" value="INTEGRAL MEMBRANE PROTEIN-RELATED"/>
    <property type="match status" value="1"/>
</dbReference>
<dbReference type="EMBL" id="JAUHTC010000091">
    <property type="protein sequence ID" value="MDN4521446.1"/>
    <property type="molecule type" value="Genomic_DNA"/>
</dbReference>
<accession>A0ABT8HL22</accession>
<dbReference type="Proteomes" id="UP001172687">
    <property type="component" value="Unassembled WGS sequence"/>
</dbReference>
<keyword evidence="9" id="KW-1185">Reference proteome</keyword>
<evidence type="ECO:0000313" key="8">
    <source>
        <dbReference type="EMBL" id="MDN4521446.1"/>
    </source>
</evidence>
<dbReference type="RefSeq" id="WP_011782543.1">
    <property type="nucleotide sequence ID" value="NZ_CP070380.1"/>
</dbReference>
<keyword evidence="5" id="KW-0472">Membrane</keyword>
<evidence type="ECO:0000256" key="3">
    <source>
        <dbReference type="ARBA" id="ARBA00022692"/>
    </source>
</evidence>
<keyword evidence="2" id="KW-1003">Cell membrane</keyword>
<keyword evidence="6" id="KW-0732">Signal</keyword>
<organism evidence="8 9">
    <name type="scientific">Mycolicibacterium austroafricanum</name>
    <name type="common">Mycobacterium austroafricanum</name>
    <dbReference type="NCBI Taxonomy" id="39687"/>
    <lineage>
        <taxon>Bacteria</taxon>
        <taxon>Bacillati</taxon>
        <taxon>Actinomycetota</taxon>
        <taxon>Actinomycetes</taxon>
        <taxon>Mycobacteriales</taxon>
        <taxon>Mycobacteriaceae</taxon>
        <taxon>Mycolicibacterium</taxon>
    </lineage>
</organism>
<evidence type="ECO:0000256" key="6">
    <source>
        <dbReference type="SAM" id="SignalP"/>
    </source>
</evidence>
<proteinExistence type="predicted"/>
<name>A0ABT8HL22_MYCAO</name>